<dbReference type="InterPro" id="IPR036390">
    <property type="entry name" value="WH_DNA-bd_sf"/>
</dbReference>
<reference evidence="5 6" key="1">
    <citation type="submission" date="2020-07" db="EMBL/GenBank/DDBJ databases">
        <title>Sequencing the genomes of 1000 actinobacteria strains.</title>
        <authorList>
            <person name="Klenk H.-P."/>
        </authorList>
    </citation>
    <scope>NUCLEOTIDE SEQUENCE [LARGE SCALE GENOMIC DNA]</scope>
    <source>
        <strain evidence="5 6">DSM 26474</strain>
    </source>
</reference>
<evidence type="ECO:0000256" key="2">
    <source>
        <dbReference type="ARBA" id="ARBA00023163"/>
    </source>
</evidence>
<dbReference type="GO" id="GO:0045892">
    <property type="term" value="P:negative regulation of DNA-templated transcription"/>
    <property type="evidence" value="ECO:0007669"/>
    <property type="project" value="TreeGrafter"/>
</dbReference>
<keyword evidence="2" id="KW-0804">Transcription</keyword>
<dbReference type="AlphaFoldDB" id="A0A852SK88"/>
<dbReference type="RefSeq" id="WP_271206357.1">
    <property type="nucleotide sequence ID" value="NZ_BSEW01000001.1"/>
</dbReference>
<evidence type="ECO:0000313" key="6">
    <source>
        <dbReference type="Proteomes" id="UP000549913"/>
    </source>
</evidence>
<dbReference type="PANTHER" id="PTHR30136">
    <property type="entry name" value="HELIX-TURN-HELIX TRANSCRIPTIONAL REGULATOR, ICLR FAMILY"/>
    <property type="match status" value="1"/>
</dbReference>
<feature type="region of interest" description="Disordered" evidence="3">
    <location>
        <begin position="1"/>
        <end position="20"/>
    </location>
</feature>
<dbReference type="Gene3D" id="1.10.10.10">
    <property type="entry name" value="Winged helix-like DNA-binding domain superfamily/Winged helix DNA-binding domain"/>
    <property type="match status" value="1"/>
</dbReference>
<comment type="caution">
    <text evidence="5">The sequence shown here is derived from an EMBL/GenBank/DDBJ whole genome shotgun (WGS) entry which is preliminary data.</text>
</comment>
<dbReference type="SMART" id="SM00346">
    <property type="entry name" value="HTH_ICLR"/>
    <property type="match status" value="1"/>
</dbReference>
<dbReference type="SUPFAM" id="SSF55781">
    <property type="entry name" value="GAF domain-like"/>
    <property type="match status" value="1"/>
</dbReference>
<protein>
    <submittedName>
        <fullName evidence="5">DNA-binding IclR family transcriptional regulator</fullName>
    </submittedName>
</protein>
<dbReference type="Proteomes" id="UP000549913">
    <property type="component" value="Unassembled WGS sequence"/>
</dbReference>
<keyword evidence="1" id="KW-0805">Transcription regulation</keyword>
<dbReference type="InterPro" id="IPR036388">
    <property type="entry name" value="WH-like_DNA-bd_sf"/>
</dbReference>
<evidence type="ECO:0000313" key="5">
    <source>
        <dbReference type="EMBL" id="NYD69225.1"/>
    </source>
</evidence>
<dbReference type="Pfam" id="PF09339">
    <property type="entry name" value="HTH_IclR"/>
    <property type="match status" value="1"/>
</dbReference>
<dbReference type="PANTHER" id="PTHR30136:SF35">
    <property type="entry name" value="HTH-TYPE TRANSCRIPTIONAL REGULATOR RV1719"/>
    <property type="match status" value="1"/>
</dbReference>
<evidence type="ECO:0000259" key="4">
    <source>
        <dbReference type="PROSITE" id="PS51077"/>
    </source>
</evidence>
<gene>
    <name evidence="5" type="ORF">BJ984_000383</name>
</gene>
<dbReference type="InterPro" id="IPR005471">
    <property type="entry name" value="Tscrpt_reg_IclR_N"/>
</dbReference>
<keyword evidence="5" id="KW-0238">DNA-binding</keyword>
<evidence type="ECO:0000256" key="1">
    <source>
        <dbReference type="ARBA" id="ARBA00023015"/>
    </source>
</evidence>
<name>A0A852SK88_9MICO</name>
<sequence length="267" mass="28290">MTEPSRHPLPPPADLRARQPKAVHSALAVLEEAARCGPGVTAQQVSDNLGLPRATTYRLINLLVQDEYLVRMPDLRGFTLGRKVVELAHRVAPSAVPASAAAGVTGAPVLPRAAVRVVDGLRAGIRGGVHLVGYVDERMHVLDPDPDFPLADERRLLAEYDVSAMGRLLIAERLAAGAAPPAALSARAQRAPELLEGIRRDVAAARHSRQLDAFTPGFGCLALPIRGPRGELVAGLVLSAPRVRIEQPGAVLEQLTAGTRELAPLLA</sequence>
<accession>A0A852SK88</accession>
<dbReference type="InterPro" id="IPR050707">
    <property type="entry name" value="HTH_MetabolicPath_Reg"/>
</dbReference>
<dbReference type="SUPFAM" id="SSF46785">
    <property type="entry name" value="Winged helix' DNA-binding domain"/>
    <property type="match status" value="1"/>
</dbReference>
<evidence type="ECO:0000256" key="3">
    <source>
        <dbReference type="SAM" id="MobiDB-lite"/>
    </source>
</evidence>
<dbReference type="InterPro" id="IPR029016">
    <property type="entry name" value="GAF-like_dom_sf"/>
</dbReference>
<proteinExistence type="predicted"/>
<dbReference type="EMBL" id="JACCBM010000001">
    <property type="protein sequence ID" value="NYD69225.1"/>
    <property type="molecule type" value="Genomic_DNA"/>
</dbReference>
<feature type="domain" description="HTH iclR-type" evidence="4">
    <location>
        <begin position="20"/>
        <end position="82"/>
    </location>
</feature>
<dbReference type="Gene3D" id="3.30.450.40">
    <property type="match status" value="1"/>
</dbReference>
<keyword evidence="6" id="KW-1185">Reference proteome</keyword>
<dbReference type="GO" id="GO:0003700">
    <property type="term" value="F:DNA-binding transcription factor activity"/>
    <property type="evidence" value="ECO:0007669"/>
    <property type="project" value="TreeGrafter"/>
</dbReference>
<dbReference type="GO" id="GO:0003677">
    <property type="term" value="F:DNA binding"/>
    <property type="evidence" value="ECO:0007669"/>
    <property type="project" value="UniProtKB-KW"/>
</dbReference>
<organism evidence="5 6">
    <name type="scientific">Herbiconiux flava</name>
    <dbReference type="NCBI Taxonomy" id="881268"/>
    <lineage>
        <taxon>Bacteria</taxon>
        <taxon>Bacillati</taxon>
        <taxon>Actinomycetota</taxon>
        <taxon>Actinomycetes</taxon>
        <taxon>Micrococcales</taxon>
        <taxon>Microbacteriaceae</taxon>
        <taxon>Herbiconiux</taxon>
    </lineage>
</organism>
<dbReference type="PROSITE" id="PS51077">
    <property type="entry name" value="HTH_ICLR"/>
    <property type="match status" value="1"/>
</dbReference>